<dbReference type="EMBL" id="BMAO01020868">
    <property type="protein sequence ID" value="GFQ70430.1"/>
    <property type="molecule type" value="Genomic_DNA"/>
</dbReference>
<dbReference type="GO" id="GO:0006581">
    <property type="term" value="P:acetylcholine catabolic process"/>
    <property type="evidence" value="ECO:0007669"/>
    <property type="project" value="TreeGrafter"/>
</dbReference>
<keyword evidence="3 9" id="KW-0378">Hydrolase</keyword>
<comment type="catalytic activity">
    <reaction evidence="7">
        <text>acetylcholine + H2O = choline + acetate + H(+)</text>
        <dbReference type="Rhea" id="RHEA:17561"/>
        <dbReference type="ChEBI" id="CHEBI:15354"/>
        <dbReference type="ChEBI" id="CHEBI:15355"/>
        <dbReference type="ChEBI" id="CHEBI:15377"/>
        <dbReference type="ChEBI" id="CHEBI:15378"/>
        <dbReference type="ChEBI" id="CHEBI:30089"/>
        <dbReference type="EC" id="3.1.1.7"/>
    </reaction>
</comment>
<protein>
    <recommendedName>
        <fullName evidence="9">Carboxylic ester hydrolase</fullName>
        <ecNumber evidence="9">3.1.1.-</ecNumber>
    </recommendedName>
</protein>
<organism evidence="12 13">
    <name type="scientific">Trichonephila clavata</name>
    <name type="common">Joro spider</name>
    <name type="synonym">Nephila clavata</name>
    <dbReference type="NCBI Taxonomy" id="2740835"/>
    <lineage>
        <taxon>Eukaryota</taxon>
        <taxon>Metazoa</taxon>
        <taxon>Ecdysozoa</taxon>
        <taxon>Arthropoda</taxon>
        <taxon>Chelicerata</taxon>
        <taxon>Arachnida</taxon>
        <taxon>Araneae</taxon>
        <taxon>Araneomorphae</taxon>
        <taxon>Entelegynae</taxon>
        <taxon>Araneoidea</taxon>
        <taxon>Nephilidae</taxon>
        <taxon>Trichonephila</taxon>
    </lineage>
</organism>
<keyword evidence="5" id="KW-1015">Disulfide bond</keyword>
<comment type="caution">
    <text evidence="12">The sequence shown here is derived from an EMBL/GenBank/DDBJ whole genome shotgun (WGS) entry which is preliminary data.</text>
</comment>
<evidence type="ECO:0000256" key="10">
    <source>
        <dbReference type="SAM" id="Phobius"/>
    </source>
</evidence>
<feature type="transmembrane region" description="Helical" evidence="10">
    <location>
        <begin position="12"/>
        <end position="35"/>
    </location>
</feature>
<reference evidence="12" key="1">
    <citation type="submission" date="2020-07" db="EMBL/GenBank/DDBJ databases">
        <title>Multicomponent nature underlies the extraordinary mechanical properties of spider dragline silk.</title>
        <authorList>
            <person name="Kono N."/>
            <person name="Nakamura H."/>
            <person name="Mori M."/>
            <person name="Yoshida Y."/>
            <person name="Ohtoshi R."/>
            <person name="Malay A.D."/>
            <person name="Moran D.A.P."/>
            <person name="Tomita M."/>
            <person name="Numata K."/>
            <person name="Arakawa K."/>
        </authorList>
    </citation>
    <scope>NUCLEOTIDE SEQUENCE</scope>
</reference>
<dbReference type="GO" id="GO:0005615">
    <property type="term" value="C:extracellular space"/>
    <property type="evidence" value="ECO:0007669"/>
    <property type="project" value="TreeGrafter"/>
</dbReference>
<dbReference type="GO" id="GO:0003990">
    <property type="term" value="F:acetylcholinesterase activity"/>
    <property type="evidence" value="ECO:0007669"/>
    <property type="project" value="UniProtKB-EC"/>
</dbReference>
<dbReference type="InterPro" id="IPR000997">
    <property type="entry name" value="Cholinesterase"/>
</dbReference>
<evidence type="ECO:0000256" key="8">
    <source>
        <dbReference type="PIRSR" id="PIRSR600997-1"/>
    </source>
</evidence>
<keyword evidence="13" id="KW-1185">Reference proteome</keyword>
<dbReference type="Gene3D" id="3.40.50.1820">
    <property type="entry name" value="alpha/beta hydrolase"/>
    <property type="match status" value="1"/>
</dbReference>
<evidence type="ECO:0000256" key="1">
    <source>
        <dbReference type="ARBA" id="ARBA00005964"/>
    </source>
</evidence>
<dbReference type="PRINTS" id="PR00878">
    <property type="entry name" value="CHOLNESTRASE"/>
</dbReference>
<dbReference type="EC" id="3.1.1.-" evidence="9"/>
<evidence type="ECO:0000256" key="2">
    <source>
        <dbReference type="ARBA" id="ARBA00022487"/>
    </source>
</evidence>
<evidence type="ECO:0000259" key="11">
    <source>
        <dbReference type="Pfam" id="PF00135"/>
    </source>
</evidence>
<feature type="non-terminal residue" evidence="12">
    <location>
        <position position="1"/>
    </location>
</feature>
<dbReference type="Proteomes" id="UP000887116">
    <property type="component" value="Unassembled WGS sequence"/>
</dbReference>
<dbReference type="SUPFAM" id="SSF53474">
    <property type="entry name" value="alpha/beta-Hydrolases"/>
    <property type="match status" value="1"/>
</dbReference>
<evidence type="ECO:0000256" key="6">
    <source>
        <dbReference type="ARBA" id="ARBA00023180"/>
    </source>
</evidence>
<keyword evidence="6" id="KW-0325">Glycoprotein</keyword>
<keyword evidence="4" id="KW-0531">Neurotransmitter degradation</keyword>
<feature type="active site" description="Charge relay system" evidence="8">
    <location>
        <position position="465"/>
    </location>
</feature>
<proteinExistence type="inferred from homology"/>
<feature type="active site" description="Charge relay system" evidence="8">
    <location>
        <position position="351"/>
    </location>
</feature>
<dbReference type="PANTHER" id="PTHR43918">
    <property type="entry name" value="ACETYLCHOLINESTERASE"/>
    <property type="match status" value="1"/>
</dbReference>
<keyword evidence="2" id="KW-0719">Serine esterase</keyword>
<dbReference type="InterPro" id="IPR019819">
    <property type="entry name" value="Carboxylesterase_B_CS"/>
</dbReference>
<dbReference type="PROSITE" id="PS00941">
    <property type="entry name" value="CARBOXYLESTERASE_B_2"/>
    <property type="match status" value="1"/>
</dbReference>
<dbReference type="GO" id="GO:0005886">
    <property type="term" value="C:plasma membrane"/>
    <property type="evidence" value="ECO:0007669"/>
    <property type="project" value="TreeGrafter"/>
</dbReference>
<name>A0A8X6KAQ3_TRICU</name>
<dbReference type="AlphaFoldDB" id="A0A8X6KAQ3"/>
<dbReference type="GO" id="GO:0019695">
    <property type="term" value="P:choline metabolic process"/>
    <property type="evidence" value="ECO:0007669"/>
    <property type="project" value="TreeGrafter"/>
</dbReference>
<gene>
    <name evidence="12" type="ORF">TNCT_709501</name>
</gene>
<dbReference type="PROSITE" id="PS00122">
    <property type="entry name" value="CARBOXYLESTERASE_B_1"/>
    <property type="match status" value="1"/>
</dbReference>
<evidence type="ECO:0000256" key="5">
    <source>
        <dbReference type="ARBA" id="ARBA00023157"/>
    </source>
</evidence>
<dbReference type="InterPro" id="IPR050654">
    <property type="entry name" value="AChE-related_enzymes"/>
</dbReference>
<evidence type="ECO:0000256" key="3">
    <source>
        <dbReference type="ARBA" id="ARBA00022801"/>
    </source>
</evidence>
<evidence type="ECO:0000313" key="13">
    <source>
        <dbReference type="Proteomes" id="UP000887116"/>
    </source>
</evidence>
<evidence type="ECO:0000256" key="4">
    <source>
        <dbReference type="ARBA" id="ARBA00022867"/>
    </source>
</evidence>
<dbReference type="Pfam" id="PF00135">
    <property type="entry name" value="COesterase"/>
    <property type="match status" value="1"/>
</dbReference>
<dbReference type="FunFam" id="3.40.50.1820:FF:000029">
    <property type="entry name" value="Acetylcholinesterase"/>
    <property type="match status" value="1"/>
</dbReference>
<evidence type="ECO:0000256" key="9">
    <source>
        <dbReference type="RuleBase" id="RU361235"/>
    </source>
</evidence>
<dbReference type="OrthoDB" id="6424772at2759"/>
<evidence type="ECO:0000256" key="7">
    <source>
        <dbReference type="ARBA" id="ARBA00048484"/>
    </source>
</evidence>
<sequence>NTIKMKKLFDLISLFIYINILTLSVFSIPSSSILVNTPIGPINGIISFVESQPVQVFLGIPFAEPPIGDLRFKKPVPVQPWARIFQADQQPPACIQYTEYPFPWYDSEPDKSEDCLYLNIFVPSHAKKGSKLAVLFWIFGGGFTFGSNRMDLYDARPLAHGGNVIVVTINYRLGLFGFLTSDTEDAPGNVGLYDILTALQWVNDNIESFGGDKDLITIHGVSAGSIAVSVLCVSPLSRGLFSKAIIESGTIIMIKDNKKSFNVDLSQRLAKAVGCASEDENIRDNPDTVVKCLRRQNATHLAYILWSFDPTSTRSFFPQYGDELLPNNAVEDIHKGNFHNVPLLIGNNRDEGSFQITTGNPSLFGFFGEKDPKISKAQGTSMIRKTFSSYSNPNKYVKHYLGNVTNNDYDTIRRQVYTASGDSSLLCSSVYFAESYAKRNNDVYYYFFVHRPSNSPWAPWMGVVHFEEVQFVFGRPIRKPSSYTTNEVQLSSEMIKVWTNFAKNGYPTDSFTWPKYSKKNHTFAFIDTAFPYNYRLGTGPHLENCNFLRSHFGI</sequence>
<evidence type="ECO:0000313" key="12">
    <source>
        <dbReference type="EMBL" id="GFQ70430.1"/>
    </source>
</evidence>
<keyword evidence="10" id="KW-0472">Membrane</keyword>
<keyword evidence="10" id="KW-0812">Transmembrane</keyword>
<dbReference type="InterPro" id="IPR002018">
    <property type="entry name" value="CarbesteraseB"/>
</dbReference>
<feature type="active site" description="Acyl-ester intermediate" evidence="8">
    <location>
        <position position="222"/>
    </location>
</feature>
<dbReference type="PANTHER" id="PTHR43918:SF4">
    <property type="entry name" value="CARBOXYLIC ESTER HYDROLASE"/>
    <property type="match status" value="1"/>
</dbReference>
<dbReference type="InterPro" id="IPR019826">
    <property type="entry name" value="Carboxylesterase_B_AS"/>
</dbReference>
<keyword evidence="10" id="KW-1133">Transmembrane helix</keyword>
<comment type="similarity">
    <text evidence="1 9">Belongs to the type-B carboxylesterase/lipase family.</text>
</comment>
<accession>A0A8X6KAQ3</accession>
<dbReference type="InterPro" id="IPR029058">
    <property type="entry name" value="AB_hydrolase_fold"/>
</dbReference>
<feature type="domain" description="Carboxylesterase type B" evidence="11">
    <location>
        <begin position="33"/>
        <end position="529"/>
    </location>
</feature>